<comment type="similarity">
    <text evidence="4">Belongs to the phosphohexose mutase family.</text>
</comment>
<evidence type="ECO:0000259" key="14">
    <source>
        <dbReference type="Pfam" id="PF21405"/>
    </source>
</evidence>
<dbReference type="Proteomes" id="UP000785679">
    <property type="component" value="Unassembled WGS sequence"/>
</dbReference>
<sequence>MESTTGDIQEMLKRIAAADATYKAFDKRFAYGTAGFRTLGETLDRVCFRAGVLAGIRAKMDHGLAGVMVTASHNPKQDNGLKIFEKDGAMLEGPWEKLAESLVNTDDLPAFLTSLNAGQLSFPGVSLHSDIFTTPVQQLPLVFIGMDTRDSSQRLCDAVSQGITLIGAYPVNYGLVTTPQLHWLTQRCNELRMAAPGDGEVHGKVKKGDFNEAWARYFKEFSDLIGDSPKSRYETDLLLDCANGVGSIQFKLNLELMAEIFGGKDKVPLNVTIINDDEKPDLLNEECGAEYVHKDQQLPHNFALKGGRPGIKCASFDGDADRLIYFYQRAEGEGVPVIIDGDKQFALILMYIKSLLEKLGITHSELTHVFVQTAYVNSRSTKFLKAKGINNELCPTGVKNAHPIVVGYDIGANDEPNGHGTIVCKWDRVRGALESKKDSVEAKKIQAILQLSNMTVGDAIANLLLIESILRDLDMSIADFATLYEENPSRMFKAVVKDRTKFKVVWDESRLTQPIELQNFIDTLVSQTTEGKAFVRPSGTEDILRLYAEAKTLEEMEALAKAILKEIDEKYKDY</sequence>
<evidence type="ECO:0000256" key="7">
    <source>
        <dbReference type="ARBA" id="ARBA00022842"/>
    </source>
</evidence>
<protein>
    <recommendedName>
        <fullName evidence="5">phosphoacetylglucosamine mutase</fullName>
        <ecNumber evidence="5">5.4.2.3</ecNumber>
    </recommendedName>
    <alternativeName>
        <fullName evidence="10">Acetylglucosamine phosphomutase</fullName>
    </alternativeName>
    <alternativeName>
        <fullName evidence="9">N-acetylglucosamine-phosphate mutase</fullName>
    </alternativeName>
</protein>
<dbReference type="SUPFAM" id="SSF53738">
    <property type="entry name" value="Phosphoglucomutase, first 3 domains"/>
    <property type="match status" value="3"/>
</dbReference>
<dbReference type="PROSITE" id="PS00710">
    <property type="entry name" value="PGM_PMM"/>
    <property type="match status" value="1"/>
</dbReference>
<dbReference type="Pfam" id="PF00408">
    <property type="entry name" value="PGM_PMM_IV"/>
    <property type="match status" value="1"/>
</dbReference>
<dbReference type="GO" id="GO:0006048">
    <property type="term" value="P:UDP-N-acetylglucosamine biosynthetic process"/>
    <property type="evidence" value="ECO:0007669"/>
    <property type="project" value="TreeGrafter"/>
</dbReference>
<evidence type="ECO:0000256" key="4">
    <source>
        <dbReference type="ARBA" id="ARBA00010231"/>
    </source>
</evidence>
<dbReference type="InterPro" id="IPR036900">
    <property type="entry name" value="A-D-PHexomutase_C_sf"/>
</dbReference>
<evidence type="ECO:0000256" key="1">
    <source>
        <dbReference type="ARBA" id="ARBA00000558"/>
    </source>
</evidence>
<comment type="catalytic activity">
    <reaction evidence="1">
        <text>N-acetyl-alpha-D-glucosamine 1-phosphate = N-acetyl-D-glucosamine 6-phosphate</text>
        <dbReference type="Rhea" id="RHEA:23804"/>
        <dbReference type="ChEBI" id="CHEBI:57513"/>
        <dbReference type="ChEBI" id="CHEBI:57776"/>
        <dbReference type="EC" id="5.4.2.3"/>
    </reaction>
</comment>
<proteinExistence type="inferred from homology"/>
<evidence type="ECO:0000256" key="8">
    <source>
        <dbReference type="ARBA" id="ARBA00023235"/>
    </source>
</evidence>
<evidence type="ECO:0000313" key="15">
    <source>
        <dbReference type="EMBL" id="TNV80621.1"/>
    </source>
</evidence>
<dbReference type="InterPro" id="IPR005844">
    <property type="entry name" value="A-D-PHexomutase_a/b/a-I"/>
</dbReference>
<dbReference type="InterPro" id="IPR005843">
    <property type="entry name" value="A-D-PHexomutase_C"/>
</dbReference>
<comment type="cofactor">
    <cofactor evidence="2">
        <name>Mg(2+)</name>
        <dbReference type="ChEBI" id="CHEBI:18420"/>
    </cofactor>
</comment>
<dbReference type="GO" id="GO:0005975">
    <property type="term" value="P:carbohydrate metabolic process"/>
    <property type="evidence" value="ECO:0007669"/>
    <property type="project" value="InterPro"/>
</dbReference>
<evidence type="ECO:0000256" key="9">
    <source>
        <dbReference type="ARBA" id="ARBA00031926"/>
    </source>
</evidence>
<dbReference type="Pfam" id="PF21404">
    <property type="entry name" value="AMG1_III"/>
    <property type="match status" value="1"/>
</dbReference>
<evidence type="ECO:0000313" key="16">
    <source>
        <dbReference type="Proteomes" id="UP000785679"/>
    </source>
</evidence>
<dbReference type="InterPro" id="IPR016055">
    <property type="entry name" value="A-D-PHexomutase_a/b/a-I/II/III"/>
</dbReference>
<feature type="domain" description="Alpha-D-phosphohexomutase alpha/beta/alpha" evidence="12">
    <location>
        <begin position="139"/>
        <end position="189"/>
    </location>
</feature>
<dbReference type="InterPro" id="IPR016066">
    <property type="entry name" value="A-D-PHexomutase_CS"/>
</dbReference>
<dbReference type="EMBL" id="RRYP01007269">
    <property type="protein sequence ID" value="TNV80621.1"/>
    <property type="molecule type" value="Genomic_DNA"/>
</dbReference>
<dbReference type="PANTHER" id="PTHR45955">
    <property type="entry name" value="PHOSPHOACETYLGLUCOSAMINE MUTASE"/>
    <property type="match status" value="1"/>
</dbReference>
<dbReference type="InterPro" id="IPR049022">
    <property type="entry name" value="AMG1_III"/>
</dbReference>
<evidence type="ECO:0000259" key="12">
    <source>
        <dbReference type="Pfam" id="PF02878"/>
    </source>
</evidence>
<dbReference type="FunFam" id="3.40.120.10:FF:000013">
    <property type="entry name" value="Phosphoacetylglucosamine mutase"/>
    <property type="match status" value="1"/>
</dbReference>
<dbReference type="GO" id="GO:0000287">
    <property type="term" value="F:magnesium ion binding"/>
    <property type="evidence" value="ECO:0007669"/>
    <property type="project" value="InterPro"/>
</dbReference>
<accession>A0A8J8NV03</accession>
<dbReference type="GO" id="GO:0004610">
    <property type="term" value="F:phosphoacetylglucosamine mutase activity"/>
    <property type="evidence" value="ECO:0007669"/>
    <property type="project" value="UniProtKB-EC"/>
</dbReference>
<evidence type="ECO:0000256" key="2">
    <source>
        <dbReference type="ARBA" id="ARBA00001946"/>
    </source>
</evidence>
<keyword evidence="8" id="KW-0413">Isomerase</keyword>
<evidence type="ECO:0000256" key="5">
    <source>
        <dbReference type="ARBA" id="ARBA00012731"/>
    </source>
</evidence>
<feature type="domain" description="Phosphoacetylglucosamine mutase AMG1" evidence="14">
    <location>
        <begin position="235"/>
        <end position="323"/>
    </location>
</feature>
<dbReference type="OrthoDB" id="1928at2759"/>
<organism evidence="15 16">
    <name type="scientific">Halteria grandinella</name>
    <dbReference type="NCBI Taxonomy" id="5974"/>
    <lineage>
        <taxon>Eukaryota</taxon>
        <taxon>Sar</taxon>
        <taxon>Alveolata</taxon>
        <taxon>Ciliophora</taxon>
        <taxon>Intramacronucleata</taxon>
        <taxon>Spirotrichea</taxon>
        <taxon>Stichotrichia</taxon>
        <taxon>Sporadotrichida</taxon>
        <taxon>Halteriidae</taxon>
        <taxon>Halteria</taxon>
    </lineage>
</organism>
<name>A0A8J8NV03_HALGN</name>
<dbReference type="Pfam" id="PF02878">
    <property type="entry name" value="PGM_PMM_I"/>
    <property type="match status" value="2"/>
</dbReference>
<evidence type="ECO:0000259" key="13">
    <source>
        <dbReference type="Pfam" id="PF21404"/>
    </source>
</evidence>
<keyword evidence="6" id="KW-0479">Metal-binding</keyword>
<feature type="domain" description="Phosphoacetylglucosamine mutase AMG1" evidence="13">
    <location>
        <begin position="340"/>
        <end position="472"/>
    </location>
</feature>
<evidence type="ECO:0000259" key="11">
    <source>
        <dbReference type="Pfam" id="PF00408"/>
    </source>
</evidence>
<dbReference type="InterPro" id="IPR049023">
    <property type="entry name" value="AMG1_II"/>
</dbReference>
<dbReference type="Pfam" id="PF21405">
    <property type="entry name" value="AMG1_II"/>
    <property type="match status" value="1"/>
</dbReference>
<dbReference type="Gene3D" id="3.40.120.10">
    <property type="entry name" value="Alpha-D-Glucose-1,6-Bisphosphate, subunit A, domain 3"/>
    <property type="match status" value="2"/>
</dbReference>
<dbReference type="SUPFAM" id="SSF55957">
    <property type="entry name" value="Phosphoglucomutase, C-terminal domain"/>
    <property type="match status" value="1"/>
</dbReference>
<dbReference type="Gene3D" id="3.30.310.50">
    <property type="entry name" value="Alpha-D-phosphohexomutase, C-terminal domain"/>
    <property type="match status" value="1"/>
</dbReference>
<keyword evidence="16" id="KW-1185">Reference proteome</keyword>
<keyword evidence="7" id="KW-0460">Magnesium</keyword>
<evidence type="ECO:0000256" key="10">
    <source>
        <dbReference type="ARBA" id="ARBA00032065"/>
    </source>
</evidence>
<evidence type="ECO:0000256" key="6">
    <source>
        <dbReference type="ARBA" id="ARBA00022723"/>
    </source>
</evidence>
<dbReference type="EC" id="5.4.2.3" evidence="5"/>
<dbReference type="PANTHER" id="PTHR45955:SF1">
    <property type="entry name" value="PHOSPHOACETYLGLUCOSAMINE MUTASE"/>
    <property type="match status" value="1"/>
</dbReference>
<comment type="caution">
    <text evidence="15">The sequence shown here is derived from an EMBL/GenBank/DDBJ whole genome shotgun (WGS) entry which is preliminary data.</text>
</comment>
<comment type="pathway">
    <text evidence="3">Nucleotide-sugar biosynthesis; UDP-N-acetyl-alpha-D-glucosamine biosynthesis; N-acetyl-alpha-D-glucosamine 1-phosphate from alpha-D-glucosamine 6-phosphate (route I): step 2/2.</text>
</comment>
<evidence type="ECO:0000256" key="3">
    <source>
        <dbReference type="ARBA" id="ARBA00004865"/>
    </source>
</evidence>
<reference evidence="15" key="1">
    <citation type="submission" date="2019-06" db="EMBL/GenBank/DDBJ databases">
        <authorList>
            <person name="Zheng W."/>
        </authorList>
    </citation>
    <scope>NUCLEOTIDE SEQUENCE</scope>
    <source>
        <strain evidence="15">QDHG01</strain>
    </source>
</reference>
<gene>
    <name evidence="15" type="ORF">FGO68_gene17468</name>
</gene>
<feature type="domain" description="Alpha-D-phosphohexomutase alpha/beta/alpha" evidence="12">
    <location>
        <begin position="64"/>
        <end position="107"/>
    </location>
</feature>
<feature type="domain" description="Alpha-D-phosphohexomutase C-terminal" evidence="11">
    <location>
        <begin position="515"/>
        <end position="565"/>
    </location>
</feature>
<dbReference type="AlphaFoldDB" id="A0A8J8NV03"/>